<dbReference type="STRING" id="580332.Slit_1403"/>
<keyword evidence="2" id="KW-1185">Reference proteome</keyword>
<dbReference type="HOGENOM" id="CLU_037503_0_0_4"/>
<evidence type="ECO:0000313" key="1">
    <source>
        <dbReference type="EMBL" id="ADE11640.1"/>
    </source>
</evidence>
<name>D5CRQ4_SIDLE</name>
<proteinExistence type="predicted"/>
<sequence length="330" mass="36482">MKHFSLIIPNLFPPQEFAAEVCAGLHLPALQKMLARGSVSDSTIGSLEDWLCAAFGAQSVAPVRAAADGLGTDKGYWLCADPVNLELQRAQMLLLPDVMLSHDETAAICAALNEHFAGTGLYFAAPHPRRWYVQLEEDPRMTTSLLSQVAWRDAKFHQPQGADALRWQRLVTEIQMLLHAHPLNQARAARGELMIGSLWLWGGGRSVPLRKVFDVVGGDSGLARIFARQTGAVQAESLPAMLDGGYGSGLWVIDSPGDALQRGDLYRWREAVQRIELEYAQPLLKALQTGGVQRLTLEVLREGGSRRFELTRAAVWKLWRPARPLTRYAV</sequence>
<dbReference type="AlphaFoldDB" id="D5CRQ4"/>
<evidence type="ECO:0000313" key="2">
    <source>
        <dbReference type="Proteomes" id="UP000001625"/>
    </source>
</evidence>
<dbReference type="KEGG" id="slt:Slit_1403"/>
<dbReference type="OrthoDB" id="5295974at2"/>
<protein>
    <submittedName>
        <fullName evidence="1">2,3-bisphosphoglycerate-independent phosphoglycerate mutase</fullName>
    </submittedName>
</protein>
<dbReference type="Proteomes" id="UP000001625">
    <property type="component" value="Chromosome"/>
</dbReference>
<dbReference type="RefSeq" id="WP_013029538.1">
    <property type="nucleotide sequence ID" value="NC_013959.1"/>
</dbReference>
<gene>
    <name evidence="1" type="ordered locus">Slit_1403</name>
</gene>
<dbReference type="PIRSF" id="PIRSF015283">
    <property type="entry name" value="Regulatory_RpfE"/>
    <property type="match status" value="1"/>
</dbReference>
<dbReference type="EMBL" id="CP001965">
    <property type="protein sequence ID" value="ADE11640.1"/>
    <property type="molecule type" value="Genomic_DNA"/>
</dbReference>
<dbReference type="InterPro" id="IPR016631">
    <property type="entry name" value="Regulatory_RpfE"/>
</dbReference>
<accession>D5CRQ4</accession>
<organism evidence="1 2">
    <name type="scientific">Sideroxydans lithotrophicus (strain ES-1)</name>
    <dbReference type="NCBI Taxonomy" id="580332"/>
    <lineage>
        <taxon>Bacteria</taxon>
        <taxon>Pseudomonadati</taxon>
        <taxon>Pseudomonadota</taxon>
        <taxon>Betaproteobacteria</taxon>
        <taxon>Nitrosomonadales</taxon>
        <taxon>Gallionellaceae</taxon>
        <taxon>Sideroxydans</taxon>
    </lineage>
</organism>
<dbReference type="eggNOG" id="COG4255">
    <property type="taxonomic scope" value="Bacteria"/>
</dbReference>
<reference evidence="1 2" key="1">
    <citation type="submission" date="2010-03" db="EMBL/GenBank/DDBJ databases">
        <title>Complete sequence of Sideroxydans lithotrophicus ES-1.</title>
        <authorList>
            <consortium name="US DOE Joint Genome Institute"/>
            <person name="Lucas S."/>
            <person name="Copeland A."/>
            <person name="Lapidus A."/>
            <person name="Cheng J.-F."/>
            <person name="Bruce D."/>
            <person name="Goodwin L."/>
            <person name="Pitluck S."/>
            <person name="Munk A.C."/>
            <person name="Detter J.C."/>
            <person name="Han C."/>
            <person name="Tapia R."/>
            <person name="Larimer F."/>
            <person name="Land M."/>
            <person name="Hauser L."/>
            <person name="Kyrpides N."/>
            <person name="Ivanova N."/>
            <person name="Emerson D."/>
            <person name="Woyke T."/>
        </authorList>
    </citation>
    <scope>NUCLEOTIDE SEQUENCE [LARGE SCALE GENOMIC DNA]</scope>
    <source>
        <strain evidence="1 2">ES-1</strain>
    </source>
</reference>